<feature type="compositionally biased region" description="Basic and acidic residues" evidence="1">
    <location>
        <begin position="1"/>
        <end position="10"/>
    </location>
</feature>
<dbReference type="InterPro" id="IPR036629">
    <property type="entry name" value="YjbJ_sf"/>
</dbReference>
<reference evidence="2" key="1">
    <citation type="submission" date="2020-02" db="EMBL/GenBank/DDBJ databases">
        <authorList>
            <person name="Meier V. D."/>
        </authorList>
    </citation>
    <scope>NUCLEOTIDE SEQUENCE</scope>
    <source>
        <strain evidence="2">AVDCRST_MAG77</strain>
    </source>
</reference>
<feature type="region of interest" description="Disordered" evidence="1">
    <location>
        <begin position="1"/>
        <end position="71"/>
    </location>
</feature>
<dbReference type="AlphaFoldDB" id="A0A6J4J899"/>
<feature type="compositionally biased region" description="Basic and acidic residues" evidence="1">
    <location>
        <begin position="18"/>
        <end position="32"/>
    </location>
</feature>
<gene>
    <name evidence="2" type="ORF">AVDCRST_MAG77-3126</name>
</gene>
<dbReference type="EMBL" id="CADCTC010000172">
    <property type="protein sequence ID" value="CAA9269616.1"/>
    <property type="molecule type" value="Genomic_DNA"/>
</dbReference>
<protein>
    <recommendedName>
        <fullName evidence="3">CsbD-like domain-containing protein</fullName>
    </recommendedName>
</protein>
<organism evidence="2">
    <name type="scientific">uncultured Chloroflexota bacterium</name>
    <dbReference type="NCBI Taxonomy" id="166587"/>
    <lineage>
        <taxon>Bacteria</taxon>
        <taxon>Bacillati</taxon>
        <taxon>Chloroflexota</taxon>
        <taxon>environmental samples</taxon>
    </lineage>
</organism>
<dbReference type="SUPFAM" id="SSF69047">
    <property type="entry name" value="Hypothetical protein YjbJ"/>
    <property type="match status" value="1"/>
</dbReference>
<evidence type="ECO:0000313" key="2">
    <source>
        <dbReference type="EMBL" id="CAA9269616.1"/>
    </source>
</evidence>
<accession>A0A6J4J899</accession>
<proteinExistence type="predicted"/>
<sequence>MARDISDVEKQNPNARQQNDEWRKLRAERGEDPNDAAAFRQHQQAIGAPDPGAGAVKDTAGAAKRETEGVKDQLAGTLKAGAGKILGNDQLASDGEAQQQRGSFSRKAD</sequence>
<name>A0A6J4J899_9CHLR</name>
<feature type="region of interest" description="Disordered" evidence="1">
    <location>
        <begin position="87"/>
        <end position="109"/>
    </location>
</feature>
<evidence type="ECO:0000256" key="1">
    <source>
        <dbReference type="SAM" id="MobiDB-lite"/>
    </source>
</evidence>
<evidence type="ECO:0008006" key="3">
    <source>
        <dbReference type="Google" id="ProtNLM"/>
    </source>
</evidence>